<dbReference type="AlphaFoldDB" id="A0AAD7IQV0"/>
<feature type="signal peptide" evidence="1">
    <location>
        <begin position="1"/>
        <end position="30"/>
    </location>
</feature>
<sequence>MSPTSLTNRYRLIYALCLLQILITVPTISAYPLTDACARFLQLSPAFHASTTIWTMYTRIVHPKAGYSYSVVILYYGLQGMGCLWVSLPAIHLNSPPSGLLLHREGRARIRTPDERIRVLRVDPVFVVRSLEMHPARARRGPPRRDDSRFLPRIPRPQTPCNRALWDGDGRGAAGGIFRERSETGPGVVGCACRRCYGRVPAVDAQISVPYPRYHGPTEECASLMPDIYLSSFDDSQELDITDIELARSGPIIPEWNSDQHFLCLCFTVES</sequence>
<feature type="chain" id="PRO_5042198777" evidence="1">
    <location>
        <begin position="31"/>
        <end position="271"/>
    </location>
</feature>
<comment type="caution">
    <text evidence="2">The sequence shown here is derived from an EMBL/GenBank/DDBJ whole genome shotgun (WGS) entry which is preliminary data.</text>
</comment>
<protein>
    <submittedName>
        <fullName evidence="2">Uncharacterized protein</fullName>
    </submittedName>
</protein>
<evidence type="ECO:0000313" key="2">
    <source>
        <dbReference type="EMBL" id="KAJ7747013.1"/>
    </source>
</evidence>
<evidence type="ECO:0000313" key="3">
    <source>
        <dbReference type="Proteomes" id="UP001215598"/>
    </source>
</evidence>
<name>A0AAD7IQV0_9AGAR</name>
<dbReference type="EMBL" id="JARKIB010000078">
    <property type="protein sequence ID" value="KAJ7747013.1"/>
    <property type="molecule type" value="Genomic_DNA"/>
</dbReference>
<proteinExistence type="predicted"/>
<reference evidence="2" key="1">
    <citation type="submission" date="2023-03" db="EMBL/GenBank/DDBJ databases">
        <title>Massive genome expansion in bonnet fungi (Mycena s.s.) driven by repeated elements and novel gene families across ecological guilds.</title>
        <authorList>
            <consortium name="Lawrence Berkeley National Laboratory"/>
            <person name="Harder C.B."/>
            <person name="Miyauchi S."/>
            <person name="Viragh M."/>
            <person name="Kuo A."/>
            <person name="Thoen E."/>
            <person name="Andreopoulos B."/>
            <person name="Lu D."/>
            <person name="Skrede I."/>
            <person name="Drula E."/>
            <person name="Henrissat B."/>
            <person name="Morin E."/>
            <person name="Kohler A."/>
            <person name="Barry K."/>
            <person name="LaButti K."/>
            <person name="Morin E."/>
            <person name="Salamov A."/>
            <person name="Lipzen A."/>
            <person name="Mereny Z."/>
            <person name="Hegedus B."/>
            <person name="Baldrian P."/>
            <person name="Stursova M."/>
            <person name="Weitz H."/>
            <person name="Taylor A."/>
            <person name="Grigoriev I.V."/>
            <person name="Nagy L.G."/>
            <person name="Martin F."/>
            <person name="Kauserud H."/>
        </authorList>
    </citation>
    <scope>NUCLEOTIDE SEQUENCE</scope>
    <source>
        <strain evidence="2">CBHHK182m</strain>
    </source>
</reference>
<evidence type="ECO:0000256" key="1">
    <source>
        <dbReference type="SAM" id="SignalP"/>
    </source>
</evidence>
<keyword evidence="3" id="KW-1185">Reference proteome</keyword>
<gene>
    <name evidence="2" type="ORF">B0H16DRAFT_1555970</name>
</gene>
<accession>A0AAD7IQV0</accession>
<organism evidence="2 3">
    <name type="scientific">Mycena metata</name>
    <dbReference type="NCBI Taxonomy" id="1033252"/>
    <lineage>
        <taxon>Eukaryota</taxon>
        <taxon>Fungi</taxon>
        <taxon>Dikarya</taxon>
        <taxon>Basidiomycota</taxon>
        <taxon>Agaricomycotina</taxon>
        <taxon>Agaricomycetes</taxon>
        <taxon>Agaricomycetidae</taxon>
        <taxon>Agaricales</taxon>
        <taxon>Marasmiineae</taxon>
        <taxon>Mycenaceae</taxon>
        <taxon>Mycena</taxon>
    </lineage>
</organism>
<dbReference type="Proteomes" id="UP001215598">
    <property type="component" value="Unassembled WGS sequence"/>
</dbReference>
<keyword evidence="1" id="KW-0732">Signal</keyword>